<protein>
    <submittedName>
        <fullName evidence="1">DUF3795 domain-containing protein</fullName>
    </submittedName>
</protein>
<evidence type="ECO:0000313" key="2">
    <source>
        <dbReference type="Proteomes" id="UP000594014"/>
    </source>
</evidence>
<gene>
    <name evidence="1" type="ORF">FRZ06_21510</name>
</gene>
<accession>A0ACD1AGW4</accession>
<reference evidence="1" key="1">
    <citation type="submission" date="2019-08" db="EMBL/GenBank/DDBJ databases">
        <title>Genome sequence of Clostridiales bacterium MT110.</title>
        <authorList>
            <person name="Cao J."/>
        </authorList>
    </citation>
    <scope>NUCLEOTIDE SEQUENCE</scope>
    <source>
        <strain evidence="1">MT110</strain>
    </source>
</reference>
<dbReference type="Proteomes" id="UP000594014">
    <property type="component" value="Chromosome"/>
</dbReference>
<sequence length="142" mass="16192">MELKIIAPCGIDCFNCEMYEKNVTEEFQTRIAGMFNVSNERITCKGCADGNQCLLLDLQDQKCKTLECVNEKGVGYCFECDDFPCENLMPIADRASTHPHNIKLYNLCMMKKLGIEGWLEISDDIRHTYFNQNMRIGKGGSK</sequence>
<keyword evidence="2" id="KW-1185">Reference proteome</keyword>
<evidence type="ECO:0000313" key="1">
    <source>
        <dbReference type="EMBL" id="QOX65741.1"/>
    </source>
</evidence>
<name>A0ACD1AGW4_9FIRM</name>
<proteinExistence type="predicted"/>
<dbReference type="EMBL" id="CP042469">
    <property type="protein sequence ID" value="QOX65741.1"/>
    <property type="molecule type" value="Genomic_DNA"/>
</dbReference>
<organism evidence="1 2">
    <name type="scientific">Anoxybacterium hadale</name>
    <dbReference type="NCBI Taxonomy" id="3408580"/>
    <lineage>
        <taxon>Bacteria</taxon>
        <taxon>Bacillati</taxon>
        <taxon>Bacillota</taxon>
        <taxon>Clostridia</taxon>
        <taxon>Peptostreptococcales</taxon>
        <taxon>Anaerovoracaceae</taxon>
        <taxon>Anoxybacterium</taxon>
    </lineage>
</organism>